<dbReference type="AlphaFoldDB" id="A0A7J6VG84"/>
<gene>
    <name evidence="1" type="ORF">FRX31_026500</name>
</gene>
<sequence>MDNPVIEENETRSRSFRYEDYNNRRVFLRSYPLHQWEGYDHDEEGKEKVVKVSKANLGFVTLTVMAMEGMELWLETQQQNVWECVHGLDVATSYEAECLDVATSYEAECSDAVT</sequence>
<name>A0A7J6VG84_THATH</name>
<proteinExistence type="predicted"/>
<comment type="caution">
    <text evidence="1">The sequence shown here is derived from an EMBL/GenBank/DDBJ whole genome shotgun (WGS) entry which is preliminary data.</text>
</comment>
<dbReference type="Proteomes" id="UP000554482">
    <property type="component" value="Unassembled WGS sequence"/>
</dbReference>
<accession>A0A7J6VG84</accession>
<keyword evidence="2" id="KW-1185">Reference proteome</keyword>
<dbReference type="EMBL" id="JABWDY010032796">
    <property type="protein sequence ID" value="KAF5183913.1"/>
    <property type="molecule type" value="Genomic_DNA"/>
</dbReference>
<dbReference type="OrthoDB" id="1913089at2759"/>
<evidence type="ECO:0000313" key="2">
    <source>
        <dbReference type="Proteomes" id="UP000554482"/>
    </source>
</evidence>
<protein>
    <submittedName>
        <fullName evidence="1">Uncharacterized protein</fullName>
    </submittedName>
</protein>
<evidence type="ECO:0000313" key="1">
    <source>
        <dbReference type="EMBL" id="KAF5183913.1"/>
    </source>
</evidence>
<organism evidence="1 2">
    <name type="scientific">Thalictrum thalictroides</name>
    <name type="common">Rue-anemone</name>
    <name type="synonym">Anemone thalictroides</name>
    <dbReference type="NCBI Taxonomy" id="46969"/>
    <lineage>
        <taxon>Eukaryota</taxon>
        <taxon>Viridiplantae</taxon>
        <taxon>Streptophyta</taxon>
        <taxon>Embryophyta</taxon>
        <taxon>Tracheophyta</taxon>
        <taxon>Spermatophyta</taxon>
        <taxon>Magnoliopsida</taxon>
        <taxon>Ranunculales</taxon>
        <taxon>Ranunculaceae</taxon>
        <taxon>Thalictroideae</taxon>
        <taxon>Thalictrum</taxon>
    </lineage>
</organism>
<reference evidence="1 2" key="1">
    <citation type="submission" date="2020-06" db="EMBL/GenBank/DDBJ databases">
        <title>Transcriptomic and genomic resources for Thalictrum thalictroides and T. hernandezii: Facilitating candidate gene discovery in an emerging model plant lineage.</title>
        <authorList>
            <person name="Arias T."/>
            <person name="Riano-Pachon D.M."/>
            <person name="Di Stilio V.S."/>
        </authorList>
    </citation>
    <scope>NUCLEOTIDE SEQUENCE [LARGE SCALE GENOMIC DNA]</scope>
    <source>
        <strain evidence="2">cv. WT478/WT964</strain>
        <tissue evidence="1">Leaves</tissue>
    </source>
</reference>